<dbReference type="CDD" id="cd07996">
    <property type="entry name" value="WGR_MMR_like"/>
    <property type="match status" value="1"/>
</dbReference>
<proteinExistence type="predicted"/>
<keyword evidence="3" id="KW-1185">Reference proteome</keyword>
<gene>
    <name evidence="2" type="ORF">H0485_16540</name>
</gene>
<dbReference type="SUPFAM" id="SSF142921">
    <property type="entry name" value="WGR domain-like"/>
    <property type="match status" value="1"/>
</dbReference>
<dbReference type="Gene3D" id="2.20.140.10">
    <property type="entry name" value="WGR domain"/>
    <property type="match status" value="1"/>
</dbReference>
<evidence type="ECO:0000313" key="3">
    <source>
        <dbReference type="Proteomes" id="UP001198571"/>
    </source>
</evidence>
<comment type="caution">
    <text evidence="2">The sequence shown here is derived from an EMBL/GenBank/DDBJ whole genome shotgun (WGS) entry which is preliminary data.</text>
</comment>
<dbReference type="InterPro" id="IPR008893">
    <property type="entry name" value="WGR_domain"/>
</dbReference>
<evidence type="ECO:0000259" key="1">
    <source>
        <dbReference type="PROSITE" id="PS51977"/>
    </source>
</evidence>
<feature type="domain" description="WGR" evidence="1">
    <location>
        <begin position="1"/>
        <end position="83"/>
    </location>
</feature>
<evidence type="ECO:0000313" key="2">
    <source>
        <dbReference type="EMBL" id="MCB5411601.1"/>
    </source>
</evidence>
<dbReference type="SMART" id="SM00773">
    <property type="entry name" value="WGR"/>
    <property type="match status" value="1"/>
</dbReference>
<dbReference type="RefSeq" id="WP_226937069.1">
    <property type="nucleotide sequence ID" value="NZ_JACDXX010000018.1"/>
</dbReference>
<dbReference type="InterPro" id="IPR036930">
    <property type="entry name" value="WGR_dom_sf"/>
</dbReference>
<dbReference type="EMBL" id="JACDXX010000018">
    <property type="protein sequence ID" value="MCB5411601.1"/>
    <property type="molecule type" value="Genomic_DNA"/>
</dbReference>
<dbReference type="Pfam" id="PF05406">
    <property type="entry name" value="WGR"/>
    <property type="match status" value="1"/>
</dbReference>
<organism evidence="2 3">
    <name type="scientific">Pseudogemmobacter faecipullorum</name>
    <dbReference type="NCBI Taxonomy" id="2755041"/>
    <lineage>
        <taxon>Bacteria</taxon>
        <taxon>Pseudomonadati</taxon>
        <taxon>Pseudomonadota</taxon>
        <taxon>Alphaproteobacteria</taxon>
        <taxon>Rhodobacterales</taxon>
        <taxon>Paracoccaceae</taxon>
        <taxon>Pseudogemmobacter</taxon>
    </lineage>
</organism>
<reference evidence="2 3" key="1">
    <citation type="submission" date="2020-07" db="EMBL/GenBank/DDBJ databases">
        <title>Pseudogemmobacter sp. nov., isolated from poultry manure in Taiwan.</title>
        <authorList>
            <person name="Lin S.-Y."/>
            <person name="Tang Y.-S."/>
            <person name="Young C.-C."/>
        </authorList>
    </citation>
    <scope>NUCLEOTIDE SEQUENCE [LARGE SCALE GENOMIC DNA]</scope>
    <source>
        <strain evidence="2 3">CC-YST710</strain>
    </source>
</reference>
<protein>
    <submittedName>
        <fullName evidence="2">WGR domain-containing protein</fullName>
    </submittedName>
</protein>
<sequence>MQTYLEKRHPAKNIARFYRMAVMPNLFGEWSLYREWGRIGQDGQVRLDWFEEEHHAIAALLALEKSKRQRGYWVMPQQLSMFD</sequence>
<accession>A0ABS8CQD4</accession>
<name>A0ABS8CQD4_9RHOB</name>
<dbReference type="InterPro" id="IPR049809">
    <property type="entry name" value="YehF/YfeS-like_WGR"/>
</dbReference>
<dbReference type="PROSITE" id="PS51977">
    <property type="entry name" value="WGR"/>
    <property type="match status" value="1"/>
</dbReference>
<dbReference type="Proteomes" id="UP001198571">
    <property type="component" value="Unassembled WGS sequence"/>
</dbReference>